<evidence type="ECO:0000259" key="7">
    <source>
        <dbReference type="Pfam" id="PF14368"/>
    </source>
</evidence>
<keyword evidence="9" id="KW-1185">Reference proteome</keyword>
<feature type="chain" id="PRO_5023870918" description="Bifunctional inhibitor/plant lipid transfer protein/seed storage helical domain-containing protein" evidence="6">
    <location>
        <begin position="25"/>
        <end position="201"/>
    </location>
</feature>
<evidence type="ECO:0000313" key="8">
    <source>
        <dbReference type="EMBL" id="TVU41752.1"/>
    </source>
</evidence>
<dbReference type="InterPro" id="IPR016140">
    <property type="entry name" value="Bifunc_inhib/LTP/seed_store"/>
</dbReference>
<keyword evidence="4" id="KW-0325">Glycoprotein</keyword>
<dbReference type="Gramene" id="TVU41752">
    <property type="protein sequence ID" value="TVU41752"/>
    <property type="gene ID" value="EJB05_15298"/>
</dbReference>
<gene>
    <name evidence="8" type="ORF">EJB05_15298</name>
</gene>
<feature type="compositionally biased region" description="Pro residues" evidence="5">
    <location>
        <begin position="142"/>
        <end position="151"/>
    </location>
</feature>
<feature type="region of interest" description="Disordered" evidence="5">
    <location>
        <begin position="131"/>
        <end position="174"/>
    </location>
</feature>
<protein>
    <recommendedName>
        <fullName evidence="7">Bifunctional inhibitor/plant lipid transfer protein/seed storage helical domain-containing protein</fullName>
    </recommendedName>
</protein>
<comment type="similarity">
    <text evidence="1">Belongs to the plant LTP family.</text>
</comment>
<dbReference type="CDD" id="cd00010">
    <property type="entry name" value="AAI_LTSS"/>
    <property type="match status" value="1"/>
</dbReference>
<dbReference type="Pfam" id="PF14368">
    <property type="entry name" value="LTP_2"/>
    <property type="match status" value="1"/>
</dbReference>
<dbReference type="InterPro" id="IPR043325">
    <property type="entry name" value="LTSS"/>
</dbReference>
<feature type="domain" description="Bifunctional inhibitor/plant lipid transfer protein/seed storage helical" evidence="7">
    <location>
        <begin position="13"/>
        <end position="108"/>
    </location>
</feature>
<comment type="caution">
    <text evidence="8">The sequence shown here is derived from an EMBL/GenBank/DDBJ whole genome shotgun (WGS) entry which is preliminary data.</text>
</comment>
<dbReference type="SUPFAM" id="SSF47699">
    <property type="entry name" value="Bifunctional inhibitor/lipid-transfer protein/seed storage 2S albumin"/>
    <property type="match status" value="1"/>
</dbReference>
<reference evidence="8 9" key="1">
    <citation type="journal article" date="2019" name="Sci. Rep.">
        <title>A high-quality genome of Eragrostis curvula grass provides insights into Poaceae evolution and supports new strategies to enhance forage quality.</title>
        <authorList>
            <person name="Carballo J."/>
            <person name="Santos B.A.C.M."/>
            <person name="Zappacosta D."/>
            <person name="Garbus I."/>
            <person name="Selva J.P."/>
            <person name="Gallo C.A."/>
            <person name="Diaz A."/>
            <person name="Albertini E."/>
            <person name="Caccamo M."/>
            <person name="Echenique V."/>
        </authorList>
    </citation>
    <scope>NUCLEOTIDE SEQUENCE [LARGE SCALE GENOMIC DNA]</scope>
    <source>
        <strain evidence="9">cv. Victoria</strain>
        <tissue evidence="8">Leaf</tissue>
    </source>
</reference>
<sequence length="201" mass="19933">MARLVYKLLALAAVVMALAAPAAGQPGMALSCTASLVTSFTPCLNFITNSSASPTVDCCRSLSSLVNASAGCACLILTGSVPLGVPVNRSLAVTLPKTCNSTALPLQCQDATTARTPAPGPVAEVAPALSPLPPVTQAAPAPEAPEAPAPAAPAVEPTAMPPISQGQTRPAVLPSSAWRESSRVSTTAAFVLLLAVGGALV</sequence>
<dbReference type="Proteomes" id="UP000324897">
    <property type="component" value="Chromosome 4"/>
</dbReference>
<evidence type="ECO:0000256" key="2">
    <source>
        <dbReference type="ARBA" id="ARBA00022729"/>
    </source>
</evidence>
<feature type="compositionally biased region" description="Low complexity" evidence="5">
    <location>
        <begin position="152"/>
        <end position="162"/>
    </location>
</feature>
<dbReference type="InterPro" id="IPR036312">
    <property type="entry name" value="Bifun_inhib/LTP/seed_sf"/>
</dbReference>
<accession>A0A5J9VZ70</accession>
<feature type="signal peptide" evidence="6">
    <location>
        <begin position="1"/>
        <end position="24"/>
    </location>
</feature>
<dbReference type="PANTHER" id="PTHR33044">
    <property type="entry name" value="BIFUNCTIONAL INHIBITOR/LIPID-TRANSFER PROTEIN/SEED STORAGE 2S ALBUMIN SUPERFAMILY PROTEIN-RELATED"/>
    <property type="match status" value="1"/>
</dbReference>
<evidence type="ECO:0000256" key="4">
    <source>
        <dbReference type="ARBA" id="ARBA00023180"/>
    </source>
</evidence>
<keyword evidence="3" id="KW-1015">Disulfide bond</keyword>
<dbReference type="AlphaFoldDB" id="A0A5J9VZ70"/>
<keyword evidence="2 6" id="KW-0732">Signal</keyword>
<name>A0A5J9VZ70_9POAL</name>
<proteinExistence type="inferred from homology"/>
<organism evidence="8 9">
    <name type="scientific">Eragrostis curvula</name>
    <name type="common">weeping love grass</name>
    <dbReference type="NCBI Taxonomy" id="38414"/>
    <lineage>
        <taxon>Eukaryota</taxon>
        <taxon>Viridiplantae</taxon>
        <taxon>Streptophyta</taxon>
        <taxon>Embryophyta</taxon>
        <taxon>Tracheophyta</taxon>
        <taxon>Spermatophyta</taxon>
        <taxon>Magnoliopsida</taxon>
        <taxon>Liliopsida</taxon>
        <taxon>Poales</taxon>
        <taxon>Poaceae</taxon>
        <taxon>PACMAD clade</taxon>
        <taxon>Chloridoideae</taxon>
        <taxon>Eragrostideae</taxon>
        <taxon>Eragrostidinae</taxon>
        <taxon>Eragrostis</taxon>
    </lineage>
</organism>
<dbReference type="EMBL" id="RWGY01000007">
    <property type="protein sequence ID" value="TVU41752.1"/>
    <property type="molecule type" value="Genomic_DNA"/>
</dbReference>
<evidence type="ECO:0000256" key="3">
    <source>
        <dbReference type="ARBA" id="ARBA00023157"/>
    </source>
</evidence>
<evidence type="ECO:0000256" key="6">
    <source>
        <dbReference type="SAM" id="SignalP"/>
    </source>
</evidence>
<evidence type="ECO:0000256" key="1">
    <source>
        <dbReference type="ARBA" id="ARBA00009748"/>
    </source>
</evidence>
<dbReference type="PROSITE" id="PS51257">
    <property type="entry name" value="PROKAR_LIPOPROTEIN"/>
    <property type="match status" value="1"/>
</dbReference>
<dbReference type="Gene3D" id="1.10.110.10">
    <property type="entry name" value="Plant lipid-transfer and hydrophobic proteins"/>
    <property type="match status" value="1"/>
</dbReference>
<evidence type="ECO:0000313" key="9">
    <source>
        <dbReference type="Proteomes" id="UP000324897"/>
    </source>
</evidence>
<evidence type="ECO:0000256" key="5">
    <source>
        <dbReference type="SAM" id="MobiDB-lite"/>
    </source>
</evidence>
<dbReference type="OrthoDB" id="779300at2759"/>
<feature type="non-terminal residue" evidence="8">
    <location>
        <position position="1"/>
    </location>
</feature>